<evidence type="ECO:0000256" key="1">
    <source>
        <dbReference type="ARBA" id="ARBA00001917"/>
    </source>
</evidence>
<dbReference type="OrthoDB" id="9764501at2"/>
<keyword evidence="9 12" id="KW-0560">Oxidoreductase</keyword>
<dbReference type="CDD" id="cd02801">
    <property type="entry name" value="DUS_like_FMN"/>
    <property type="match status" value="1"/>
</dbReference>
<dbReference type="Pfam" id="PF01207">
    <property type="entry name" value="Dus"/>
    <property type="match status" value="1"/>
</dbReference>
<name>Q1JY48_DESA6</name>
<dbReference type="RefSeq" id="WP_006001392.1">
    <property type="nucleotide sequence ID" value="NZ_AAEW02000013.1"/>
</dbReference>
<feature type="binding site" evidence="14">
    <location>
        <begin position="228"/>
        <end position="229"/>
    </location>
    <ligand>
        <name>FMN</name>
        <dbReference type="ChEBI" id="CHEBI:58210"/>
    </ligand>
</feature>
<dbReference type="EC" id="1.3.1.-" evidence="12"/>
<keyword evidence="17" id="KW-1185">Reference proteome</keyword>
<comment type="function">
    <text evidence="2 12">Catalyzes the synthesis of 5,6-dihydrouridine (D), a modified base found in the D-loop of most tRNAs, via the reduction of the C5-C6 double bond in target uridines.</text>
</comment>
<dbReference type="PANTHER" id="PTHR45846">
    <property type="entry name" value="TRNA-DIHYDROURIDINE(47) SYNTHASE [NAD(P)(+)]-LIKE"/>
    <property type="match status" value="1"/>
</dbReference>
<dbReference type="PIRSF" id="PIRSF006621">
    <property type="entry name" value="Dus"/>
    <property type="match status" value="1"/>
</dbReference>
<evidence type="ECO:0000256" key="5">
    <source>
        <dbReference type="ARBA" id="ARBA00022643"/>
    </source>
</evidence>
<evidence type="ECO:0000256" key="3">
    <source>
        <dbReference type="ARBA" id="ARBA00022555"/>
    </source>
</evidence>
<feature type="binding site" evidence="14">
    <location>
        <position position="75"/>
    </location>
    <ligand>
        <name>FMN</name>
        <dbReference type="ChEBI" id="CHEBI:58210"/>
    </ligand>
</feature>
<feature type="domain" description="DUS-like FMN-binding" evidence="15">
    <location>
        <begin position="18"/>
        <end position="316"/>
    </location>
</feature>
<evidence type="ECO:0000259" key="15">
    <source>
        <dbReference type="Pfam" id="PF01207"/>
    </source>
</evidence>
<dbReference type="InterPro" id="IPR018517">
    <property type="entry name" value="tRNA_hU_synthase_CS"/>
</dbReference>
<evidence type="ECO:0000256" key="2">
    <source>
        <dbReference type="ARBA" id="ARBA00002790"/>
    </source>
</evidence>
<evidence type="ECO:0000256" key="13">
    <source>
        <dbReference type="PIRSR" id="PIRSR006621-1"/>
    </source>
</evidence>
<keyword evidence="3" id="KW-0820">tRNA-binding</keyword>
<comment type="cofactor">
    <cofactor evidence="1 12 14">
        <name>FMN</name>
        <dbReference type="ChEBI" id="CHEBI:58210"/>
    </cofactor>
</comment>
<evidence type="ECO:0000256" key="6">
    <source>
        <dbReference type="ARBA" id="ARBA00022694"/>
    </source>
</evidence>
<evidence type="ECO:0000256" key="14">
    <source>
        <dbReference type="PIRSR" id="PIRSR006621-2"/>
    </source>
</evidence>
<keyword evidence="14" id="KW-0547">Nucleotide-binding</keyword>
<dbReference type="AlphaFoldDB" id="Q1JY48"/>
<evidence type="ECO:0000256" key="7">
    <source>
        <dbReference type="ARBA" id="ARBA00022857"/>
    </source>
</evidence>
<dbReference type="PANTHER" id="PTHR45846:SF1">
    <property type="entry name" value="TRNA-DIHYDROURIDINE(47) SYNTHASE [NAD(P)(+)]-LIKE"/>
    <property type="match status" value="1"/>
</dbReference>
<keyword evidence="5 12" id="KW-0288">FMN</keyword>
<evidence type="ECO:0000313" key="17">
    <source>
        <dbReference type="Proteomes" id="UP000005695"/>
    </source>
</evidence>
<evidence type="ECO:0000256" key="10">
    <source>
        <dbReference type="ARBA" id="ARBA00048205"/>
    </source>
</evidence>
<feature type="binding site" evidence="14">
    <location>
        <begin position="21"/>
        <end position="23"/>
    </location>
    <ligand>
        <name>FMN</name>
        <dbReference type="ChEBI" id="CHEBI:58210"/>
    </ligand>
</feature>
<dbReference type="PROSITE" id="PS01136">
    <property type="entry name" value="UPF0034"/>
    <property type="match status" value="1"/>
</dbReference>
<evidence type="ECO:0000256" key="8">
    <source>
        <dbReference type="ARBA" id="ARBA00022884"/>
    </source>
</evidence>
<keyword evidence="8" id="KW-0694">RNA-binding</keyword>
<dbReference type="GO" id="GO:0000049">
    <property type="term" value="F:tRNA binding"/>
    <property type="evidence" value="ECO:0007669"/>
    <property type="project" value="UniProtKB-KW"/>
</dbReference>
<keyword evidence="6 12" id="KW-0819">tRNA processing</keyword>
<comment type="catalytic activity">
    <reaction evidence="10">
        <text>a 5,6-dihydrouridine in tRNA + NADP(+) = a uridine in tRNA + NADPH + H(+)</text>
        <dbReference type="Rhea" id="RHEA:23624"/>
        <dbReference type="Rhea" id="RHEA-COMP:13339"/>
        <dbReference type="Rhea" id="RHEA-COMP:13887"/>
        <dbReference type="ChEBI" id="CHEBI:15378"/>
        <dbReference type="ChEBI" id="CHEBI:57783"/>
        <dbReference type="ChEBI" id="CHEBI:58349"/>
        <dbReference type="ChEBI" id="CHEBI:65315"/>
        <dbReference type="ChEBI" id="CHEBI:74443"/>
    </reaction>
</comment>
<dbReference type="NCBIfam" id="TIGR00737">
    <property type="entry name" value="nifR3_yhdG"/>
    <property type="match status" value="1"/>
</dbReference>
<protein>
    <recommendedName>
        <fullName evidence="12">tRNA-dihydrouridine synthase</fullName>
        <ecNumber evidence="12">1.3.1.-</ecNumber>
    </recommendedName>
</protein>
<gene>
    <name evidence="16" type="ORF">Dace_0518</name>
</gene>
<dbReference type="EMBL" id="AAEW02000013">
    <property type="protein sequence ID" value="EAT15148.1"/>
    <property type="molecule type" value="Genomic_DNA"/>
</dbReference>
<feature type="active site" description="Proton donor" evidence="13">
    <location>
        <position position="104"/>
    </location>
</feature>
<accession>Q1JY48</accession>
<feature type="binding site" evidence="14">
    <location>
        <position position="173"/>
    </location>
    <ligand>
        <name>FMN</name>
        <dbReference type="ChEBI" id="CHEBI:58210"/>
    </ligand>
</feature>
<keyword evidence="7" id="KW-0521">NADP</keyword>
<dbReference type="InterPro" id="IPR024036">
    <property type="entry name" value="tRNA-dHydroUridine_Synthase_C"/>
</dbReference>
<reference evidence="16" key="1">
    <citation type="submission" date="2006-05" db="EMBL/GenBank/DDBJ databases">
        <title>Annotation of the draft genome assembly of Desulfuromonas acetoxidans DSM 684.</title>
        <authorList>
            <consortium name="US DOE Joint Genome Institute (JGI-ORNL)"/>
            <person name="Larimer F."/>
            <person name="Land M."/>
            <person name="Hauser L."/>
        </authorList>
    </citation>
    <scope>NUCLEOTIDE SEQUENCE [LARGE SCALE GENOMIC DNA]</scope>
    <source>
        <strain evidence="16">DSM 684</strain>
    </source>
</reference>
<dbReference type="InterPro" id="IPR001269">
    <property type="entry name" value="DUS_fam"/>
</dbReference>
<evidence type="ECO:0000256" key="11">
    <source>
        <dbReference type="ARBA" id="ARBA00048802"/>
    </source>
</evidence>
<dbReference type="SUPFAM" id="SSF51395">
    <property type="entry name" value="FMN-linked oxidoreductases"/>
    <property type="match status" value="1"/>
</dbReference>
<keyword evidence="4 12" id="KW-0285">Flavoprotein</keyword>
<organism evidence="16 17">
    <name type="scientific">Desulfuromonas acetoxidans (strain DSM 684 / 11070)</name>
    <dbReference type="NCBI Taxonomy" id="281689"/>
    <lineage>
        <taxon>Bacteria</taxon>
        <taxon>Pseudomonadati</taxon>
        <taxon>Thermodesulfobacteriota</taxon>
        <taxon>Desulfuromonadia</taxon>
        <taxon>Desulfuromonadales</taxon>
        <taxon>Desulfuromonadaceae</taxon>
        <taxon>Desulfuromonas</taxon>
    </lineage>
</organism>
<dbReference type="GO" id="GO:0050660">
    <property type="term" value="F:flavin adenine dinucleotide binding"/>
    <property type="evidence" value="ECO:0007669"/>
    <property type="project" value="InterPro"/>
</dbReference>
<evidence type="ECO:0000313" key="16">
    <source>
        <dbReference type="EMBL" id="EAT15148.1"/>
    </source>
</evidence>
<dbReference type="InterPro" id="IPR013785">
    <property type="entry name" value="Aldolase_TIM"/>
</dbReference>
<comment type="caution">
    <text evidence="16">The sequence shown here is derived from an EMBL/GenBank/DDBJ whole genome shotgun (WGS) entry which is preliminary data.</text>
</comment>
<reference evidence="16" key="2">
    <citation type="submission" date="2006-05" db="EMBL/GenBank/DDBJ databases">
        <title>Sequencing of the draft genome and assembly of Desulfuromonas acetoxidans DSM 684.</title>
        <authorList>
            <consortium name="US DOE Joint Genome Institute (JGI-PGF)"/>
            <person name="Copeland A."/>
            <person name="Lucas S."/>
            <person name="Lapidus A."/>
            <person name="Barry K."/>
            <person name="Detter J.C."/>
            <person name="Glavina del Rio T."/>
            <person name="Hammon N."/>
            <person name="Israni S."/>
            <person name="Dalin E."/>
            <person name="Tice H."/>
            <person name="Bruce D."/>
            <person name="Pitluck S."/>
            <person name="Richardson P."/>
        </authorList>
    </citation>
    <scope>NUCLEOTIDE SEQUENCE [LARGE SCALE GENOMIC DNA]</scope>
    <source>
        <strain evidence="16">DSM 684</strain>
    </source>
</reference>
<dbReference type="Proteomes" id="UP000005695">
    <property type="component" value="Unassembled WGS sequence"/>
</dbReference>
<evidence type="ECO:0000256" key="9">
    <source>
        <dbReference type="ARBA" id="ARBA00023002"/>
    </source>
</evidence>
<evidence type="ECO:0000256" key="12">
    <source>
        <dbReference type="PIRNR" id="PIRNR006621"/>
    </source>
</evidence>
<comment type="similarity">
    <text evidence="12">Belongs to the dus family.</text>
</comment>
<dbReference type="GO" id="GO:0017150">
    <property type="term" value="F:tRNA dihydrouridine synthase activity"/>
    <property type="evidence" value="ECO:0007669"/>
    <property type="project" value="InterPro"/>
</dbReference>
<evidence type="ECO:0000256" key="4">
    <source>
        <dbReference type="ARBA" id="ARBA00022630"/>
    </source>
</evidence>
<comment type="catalytic activity">
    <reaction evidence="11">
        <text>a 5,6-dihydrouridine in tRNA + NAD(+) = a uridine in tRNA + NADH + H(+)</text>
        <dbReference type="Rhea" id="RHEA:54452"/>
        <dbReference type="Rhea" id="RHEA-COMP:13339"/>
        <dbReference type="Rhea" id="RHEA-COMP:13887"/>
        <dbReference type="ChEBI" id="CHEBI:15378"/>
        <dbReference type="ChEBI" id="CHEBI:57540"/>
        <dbReference type="ChEBI" id="CHEBI:57945"/>
        <dbReference type="ChEBI" id="CHEBI:65315"/>
        <dbReference type="ChEBI" id="CHEBI:74443"/>
    </reaction>
</comment>
<sequence length="325" mass="35735">MSITTLKIGAVTLKNNLILAPMAGITNSPYRQIVMESGAALTYSEMISGNGLIRDGLRTLELLKRTLVETPFAVQLFGDDPEVLAEAAHIASRYGELIDLNMGCPVKKVVRSGAGSALMQEPQKVAKIICAMRQATSLPLTVKIRSGWTVADINFQLIGQICQDEGADAVILHPRTRCQGFGGHSNWQHIRQLKQHLTIPVIGSGDIITADDAFAMLEQTGCDGIMIGRGSYGNPWLFNAIVQRAAGEEVTPPSRQQRLETALRHLNLYAGYYGERKTLLDMRKHLCWYSRGLNGASEFRAAINRCTTLTEVKEQSISFFNQESN</sequence>
<dbReference type="Gene3D" id="3.20.20.70">
    <property type="entry name" value="Aldolase class I"/>
    <property type="match status" value="1"/>
</dbReference>
<dbReference type="InterPro" id="IPR035587">
    <property type="entry name" value="DUS-like_FMN-bd"/>
</dbReference>
<dbReference type="InterPro" id="IPR004652">
    <property type="entry name" value="DusB-like"/>
</dbReference>
<feature type="binding site" evidence="14">
    <location>
        <position position="143"/>
    </location>
    <ligand>
        <name>FMN</name>
        <dbReference type="ChEBI" id="CHEBI:58210"/>
    </ligand>
</feature>
<dbReference type="Gene3D" id="1.10.1200.80">
    <property type="entry name" value="Putative flavin oxidoreducatase, domain 2"/>
    <property type="match status" value="1"/>
</dbReference>
<proteinExistence type="inferred from homology"/>